<feature type="compositionally biased region" description="Low complexity" evidence="1">
    <location>
        <begin position="19"/>
        <end position="37"/>
    </location>
</feature>
<proteinExistence type="predicted"/>
<evidence type="ECO:0000256" key="1">
    <source>
        <dbReference type="SAM" id="MobiDB-lite"/>
    </source>
</evidence>
<name>A0ABV9U7U1_9ACTN</name>
<protein>
    <submittedName>
        <fullName evidence="2">Uncharacterized protein</fullName>
    </submittedName>
</protein>
<dbReference type="EMBL" id="JBHSIT010000013">
    <property type="protein sequence ID" value="MFC4912617.1"/>
    <property type="molecule type" value="Genomic_DNA"/>
</dbReference>
<accession>A0ABV9U7U1</accession>
<evidence type="ECO:0000313" key="2">
    <source>
        <dbReference type="EMBL" id="MFC4912617.1"/>
    </source>
</evidence>
<evidence type="ECO:0000313" key="3">
    <source>
        <dbReference type="Proteomes" id="UP001595872"/>
    </source>
</evidence>
<organism evidence="2 3">
    <name type="scientific">Actinomadura gamaensis</name>
    <dbReference type="NCBI Taxonomy" id="1763541"/>
    <lineage>
        <taxon>Bacteria</taxon>
        <taxon>Bacillati</taxon>
        <taxon>Actinomycetota</taxon>
        <taxon>Actinomycetes</taxon>
        <taxon>Streptosporangiales</taxon>
        <taxon>Thermomonosporaceae</taxon>
        <taxon>Actinomadura</taxon>
    </lineage>
</organism>
<comment type="caution">
    <text evidence="2">The sequence shown here is derived from an EMBL/GenBank/DDBJ whole genome shotgun (WGS) entry which is preliminary data.</text>
</comment>
<keyword evidence="3" id="KW-1185">Reference proteome</keyword>
<dbReference type="RefSeq" id="WP_378262723.1">
    <property type="nucleotide sequence ID" value="NZ_JBHSIT010000013.1"/>
</dbReference>
<reference evidence="3" key="1">
    <citation type="journal article" date="2019" name="Int. J. Syst. Evol. Microbiol.">
        <title>The Global Catalogue of Microorganisms (GCM) 10K type strain sequencing project: providing services to taxonomists for standard genome sequencing and annotation.</title>
        <authorList>
            <consortium name="The Broad Institute Genomics Platform"/>
            <consortium name="The Broad Institute Genome Sequencing Center for Infectious Disease"/>
            <person name="Wu L."/>
            <person name="Ma J."/>
        </authorList>
    </citation>
    <scope>NUCLEOTIDE SEQUENCE [LARGE SCALE GENOMIC DNA]</scope>
    <source>
        <strain evidence="3">KLKA75</strain>
    </source>
</reference>
<dbReference type="Proteomes" id="UP001595872">
    <property type="component" value="Unassembled WGS sequence"/>
</dbReference>
<sequence>MNDREVREQCLRLLRDGASDPSGPGAADPAVPGAPADPEGDALLSHDVDGDIAVVSVLRRGGGMLLPDEVMIEGLTFQFRGGEWMELGGGSGSAPARPLDRCSEEELGGALRVYGSGRTVRNADRLLPWGAKWVNQARLRAAAGVATVRVGSRLLRVPEHGHLAIVWGTRRAPVLEALDADGGVRGVLDLEHPFPSGPRLAPVGTAPNLTDRS</sequence>
<gene>
    <name evidence="2" type="ORF">ACFPCY_35325</name>
</gene>
<feature type="region of interest" description="Disordered" evidence="1">
    <location>
        <begin position="14"/>
        <end position="42"/>
    </location>
</feature>